<dbReference type="SMART" id="SM00252">
    <property type="entry name" value="SH2"/>
    <property type="match status" value="1"/>
</dbReference>
<comment type="similarity">
    <text evidence="9">Belongs to the protein kinase superfamily. Tyr protein kinase family.</text>
</comment>
<dbReference type="SUPFAM" id="SSF55550">
    <property type="entry name" value="SH2 domain"/>
    <property type="match status" value="1"/>
</dbReference>
<dbReference type="SUPFAM" id="SSF56112">
    <property type="entry name" value="Protein kinase-like (PK-like)"/>
    <property type="match status" value="1"/>
</dbReference>
<feature type="region of interest" description="Disordered" evidence="10">
    <location>
        <begin position="1"/>
        <end position="44"/>
    </location>
</feature>
<evidence type="ECO:0000313" key="13">
    <source>
        <dbReference type="EMBL" id="CAJ0579953.1"/>
    </source>
</evidence>
<evidence type="ECO:0000256" key="10">
    <source>
        <dbReference type="SAM" id="MobiDB-lite"/>
    </source>
</evidence>
<evidence type="ECO:0000256" key="6">
    <source>
        <dbReference type="ARBA" id="ARBA00051245"/>
    </source>
</evidence>
<comment type="caution">
    <text evidence="13">The sequence shown here is derived from an EMBL/GenBank/DDBJ whole genome shotgun (WGS) entry which is preliminary data.</text>
</comment>
<evidence type="ECO:0000256" key="5">
    <source>
        <dbReference type="ARBA" id="ARBA00023137"/>
    </source>
</evidence>
<dbReference type="EC" id="2.7.10.2" evidence="9"/>
<evidence type="ECO:0000259" key="12">
    <source>
        <dbReference type="PROSITE" id="PS50011"/>
    </source>
</evidence>
<dbReference type="InterPro" id="IPR008266">
    <property type="entry name" value="Tyr_kinase_AS"/>
</dbReference>
<feature type="domain" description="Protein kinase" evidence="12">
    <location>
        <begin position="165"/>
        <end position="425"/>
    </location>
</feature>
<evidence type="ECO:0000256" key="1">
    <source>
        <dbReference type="ARBA" id="ARBA00022679"/>
    </source>
</evidence>
<reference evidence="13" key="1">
    <citation type="submission" date="2023-06" db="EMBL/GenBank/DDBJ databases">
        <authorList>
            <person name="Delattre M."/>
        </authorList>
    </citation>
    <scope>NUCLEOTIDE SEQUENCE</scope>
    <source>
        <strain evidence="13">AF72</strain>
    </source>
</reference>
<dbReference type="SMART" id="SM00219">
    <property type="entry name" value="TyrKc"/>
    <property type="match status" value="1"/>
</dbReference>
<keyword evidence="5 9" id="KW-0829">Tyrosine-protein kinase</keyword>
<protein>
    <recommendedName>
        <fullName evidence="9">Tyrosine-protein kinase</fullName>
        <ecNumber evidence="9">2.7.10.2</ecNumber>
    </recommendedName>
</protein>
<evidence type="ECO:0000256" key="7">
    <source>
        <dbReference type="PROSITE-ProRule" id="PRU00191"/>
    </source>
</evidence>
<dbReference type="InterPro" id="IPR036860">
    <property type="entry name" value="SH2_dom_sf"/>
</dbReference>
<feature type="binding site" evidence="8">
    <location>
        <position position="197"/>
    </location>
    <ligand>
        <name>ATP</name>
        <dbReference type="ChEBI" id="CHEBI:30616"/>
    </ligand>
</feature>
<evidence type="ECO:0000256" key="8">
    <source>
        <dbReference type="PROSITE-ProRule" id="PRU10141"/>
    </source>
</evidence>
<dbReference type="GO" id="GO:0004715">
    <property type="term" value="F:non-membrane spanning protein tyrosine kinase activity"/>
    <property type="evidence" value="ECO:0007669"/>
    <property type="project" value="UniProtKB-EC"/>
</dbReference>
<keyword evidence="7" id="KW-0727">SH2 domain</keyword>
<dbReference type="Pfam" id="PF07714">
    <property type="entry name" value="PK_Tyr_Ser-Thr"/>
    <property type="match status" value="1"/>
</dbReference>
<dbReference type="Gene3D" id="1.10.510.10">
    <property type="entry name" value="Transferase(Phosphotransferase) domain 1"/>
    <property type="match status" value="1"/>
</dbReference>
<dbReference type="InterPro" id="IPR011009">
    <property type="entry name" value="Kinase-like_dom_sf"/>
</dbReference>
<dbReference type="InterPro" id="IPR000719">
    <property type="entry name" value="Prot_kinase_dom"/>
</dbReference>
<evidence type="ECO:0000259" key="11">
    <source>
        <dbReference type="PROSITE" id="PS50001"/>
    </source>
</evidence>
<name>A0AA36D539_9BILA</name>
<dbReference type="InterPro" id="IPR000980">
    <property type="entry name" value="SH2"/>
</dbReference>
<feature type="non-terminal residue" evidence="13">
    <location>
        <position position="1"/>
    </location>
</feature>
<comment type="catalytic activity">
    <reaction evidence="6 9">
        <text>L-tyrosyl-[protein] + ATP = O-phospho-L-tyrosyl-[protein] + ADP + H(+)</text>
        <dbReference type="Rhea" id="RHEA:10596"/>
        <dbReference type="Rhea" id="RHEA-COMP:10136"/>
        <dbReference type="Rhea" id="RHEA-COMP:20101"/>
        <dbReference type="ChEBI" id="CHEBI:15378"/>
        <dbReference type="ChEBI" id="CHEBI:30616"/>
        <dbReference type="ChEBI" id="CHEBI:46858"/>
        <dbReference type="ChEBI" id="CHEBI:61978"/>
        <dbReference type="ChEBI" id="CHEBI:456216"/>
        <dbReference type="EC" id="2.7.10.2"/>
    </reaction>
</comment>
<dbReference type="InterPro" id="IPR017441">
    <property type="entry name" value="Protein_kinase_ATP_BS"/>
</dbReference>
<dbReference type="PROSITE" id="PS00107">
    <property type="entry name" value="PROTEIN_KINASE_ATP"/>
    <property type="match status" value="1"/>
</dbReference>
<keyword evidence="1 9" id="KW-0808">Transferase</keyword>
<proteinExistence type="inferred from homology"/>
<evidence type="ECO:0000256" key="2">
    <source>
        <dbReference type="ARBA" id="ARBA00022741"/>
    </source>
</evidence>
<dbReference type="GO" id="GO:0005524">
    <property type="term" value="F:ATP binding"/>
    <property type="evidence" value="ECO:0007669"/>
    <property type="project" value="UniProtKB-UniRule"/>
</dbReference>
<sequence>MPTKKKSQCERAKPSLAVATARRPEKSKVSQLQPVPSKHSSVDERNLHNRMSKILVRSMPFYHGVLPGAECEQLLQAEGDYLVRSTRDEKKGKDQFVVSVMHDEQIRHIPIVKKDGGTWHINEVGKKTIGELINYLEVNENVLPSGAILKKKIKRPSYYIMHENVTMTDKIGEGNFGEVYKGMMREEGNTEKPCAIKMCKGDVTKREIIEFLKEAHVGRHLNHRNIVGFYGVAVQEMPVLLVIELAEGGSLQGYCHKHPQVAIEQLISWATDGSRGMTYLHKQNVLHRDLAARNCLLGKELELKIADFGKSEMDRGEIKMEKMKKIPIKWCAPEMLSAGKYTKKSDVWSYAMMMWEIFHRCTLEPFPNLTNMQAKDKIVSQEPIPLQPPPDCPQTGCKVLYWCWNKNPDERPEFEEILKVFAPNEEPPQGRNAYETY</sequence>
<dbReference type="EMBL" id="CATQJA010002657">
    <property type="protein sequence ID" value="CAJ0579953.1"/>
    <property type="molecule type" value="Genomic_DNA"/>
</dbReference>
<keyword evidence="4 8" id="KW-0067">ATP-binding</keyword>
<dbReference type="AlphaFoldDB" id="A0AA36D539"/>
<organism evidence="13 14">
    <name type="scientific">Mesorhabditis spiculigera</name>
    <dbReference type="NCBI Taxonomy" id="96644"/>
    <lineage>
        <taxon>Eukaryota</taxon>
        <taxon>Metazoa</taxon>
        <taxon>Ecdysozoa</taxon>
        <taxon>Nematoda</taxon>
        <taxon>Chromadorea</taxon>
        <taxon>Rhabditida</taxon>
        <taxon>Rhabditina</taxon>
        <taxon>Rhabditomorpha</taxon>
        <taxon>Rhabditoidea</taxon>
        <taxon>Rhabditidae</taxon>
        <taxon>Mesorhabditinae</taxon>
        <taxon>Mesorhabditis</taxon>
    </lineage>
</organism>
<dbReference type="CDD" id="cd00192">
    <property type="entry name" value="PTKc"/>
    <property type="match status" value="1"/>
</dbReference>
<dbReference type="InterPro" id="IPR001245">
    <property type="entry name" value="Ser-Thr/Tyr_kinase_cat_dom"/>
</dbReference>
<evidence type="ECO:0000256" key="9">
    <source>
        <dbReference type="RuleBase" id="RU362096"/>
    </source>
</evidence>
<dbReference type="InterPro" id="IPR020635">
    <property type="entry name" value="Tyr_kinase_cat_dom"/>
</dbReference>
<dbReference type="Proteomes" id="UP001177023">
    <property type="component" value="Unassembled WGS sequence"/>
</dbReference>
<evidence type="ECO:0000313" key="14">
    <source>
        <dbReference type="Proteomes" id="UP001177023"/>
    </source>
</evidence>
<dbReference type="Gene3D" id="3.30.505.10">
    <property type="entry name" value="SH2 domain"/>
    <property type="match status" value="1"/>
</dbReference>
<gene>
    <name evidence="13" type="ORF">MSPICULIGERA_LOCUS18156</name>
</gene>
<feature type="domain" description="SH2" evidence="11">
    <location>
        <begin position="61"/>
        <end position="157"/>
    </location>
</feature>
<evidence type="ECO:0000256" key="3">
    <source>
        <dbReference type="ARBA" id="ARBA00022777"/>
    </source>
</evidence>
<dbReference type="InterPro" id="IPR035849">
    <property type="entry name" value="Fes/Fps/Fer_SH2"/>
</dbReference>
<keyword evidence="2 8" id="KW-0547">Nucleotide-binding</keyword>
<dbReference type="CDD" id="cd10361">
    <property type="entry name" value="SH2_Fps_family"/>
    <property type="match status" value="1"/>
</dbReference>
<dbReference type="PRINTS" id="PR00109">
    <property type="entry name" value="TYRKINASE"/>
</dbReference>
<keyword evidence="3 9" id="KW-0418">Kinase</keyword>
<dbReference type="PROSITE" id="PS50011">
    <property type="entry name" value="PROTEIN_KINASE_DOM"/>
    <property type="match status" value="1"/>
</dbReference>
<dbReference type="PROSITE" id="PS50001">
    <property type="entry name" value="SH2"/>
    <property type="match status" value="1"/>
</dbReference>
<evidence type="ECO:0000256" key="4">
    <source>
        <dbReference type="ARBA" id="ARBA00022840"/>
    </source>
</evidence>
<accession>A0AA36D539</accession>
<keyword evidence="14" id="KW-1185">Reference proteome</keyword>
<dbReference type="InterPro" id="IPR050198">
    <property type="entry name" value="Non-receptor_tyrosine_kinases"/>
</dbReference>
<dbReference type="Pfam" id="PF00017">
    <property type="entry name" value="SH2"/>
    <property type="match status" value="1"/>
</dbReference>
<dbReference type="PROSITE" id="PS00109">
    <property type="entry name" value="PROTEIN_KINASE_TYR"/>
    <property type="match status" value="1"/>
</dbReference>
<dbReference type="PANTHER" id="PTHR24418">
    <property type="entry name" value="TYROSINE-PROTEIN KINASE"/>
    <property type="match status" value="1"/>
</dbReference>